<gene>
    <name evidence="1" type="ORF">PoB_002657900</name>
</gene>
<dbReference type="Proteomes" id="UP000735302">
    <property type="component" value="Unassembled WGS sequence"/>
</dbReference>
<comment type="caution">
    <text evidence="1">The sequence shown here is derived from an EMBL/GenBank/DDBJ whole genome shotgun (WGS) entry which is preliminary data.</text>
</comment>
<accession>A0AAV4A1H9</accession>
<evidence type="ECO:0000313" key="1">
    <source>
        <dbReference type="EMBL" id="GFO00074.1"/>
    </source>
</evidence>
<sequence length="83" mass="9052">MREQKSVGLALDENGKRKTYSRVKLRPRLQAPATTGLVYPCTDGLVLTPSDSRVLTLHCSPPHCHPATTAATASARRSRLLIL</sequence>
<dbReference type="EMBL" id="BLXT01003028">
    <property type="protein sequence ID" value="GFO00074.1"/>
    <property type="molecule type" value="Genomic_DNA"/>
</dbReference>
<evidence type="ECO:0000313" key="2">
    <source>
        <dbReference type="Proteomes" id="UP000735302"/>
    </source>
</evidence>
<proteinExistence type="predicted"/>
<keyword evidence="2" id="KW-1185">Reference proteome</keyword>
<name>A0AAV4A1H9_9GAST</name>
<dbReference type="AlphaFoldDB" id="A0AAV4A1H9"/>
<reference evidence="1 2" key="1">
    <citation type="journal article" date="2021" name="Elife">
        <title>Chloroplast acquisition without the gene transfer in kleptoplastic sea slugs, Plakobranchus ocellatus.</title>
        <authorList>
            <person name="Maeda T."/>
            <person name="Takahashi S."/>
            <person name="Yoshida T."/>
            <person name="Shimamura S."/>
            <person name="Takaki Y."/>
            <person name="Nagai Y."/>
            <person name="Toyoda A."/>
            <person name="Suzuki Y."/>
            <person name="Arimoto A."/>
            <person name="Ishii H."/>
            <person name="Satoh N."/>
            <person name="Nishiyama T."/>
            <person name="Hasebe M."/>
            <person name="Maruyama T."/>
            <person name="Minagawa J."/>
            <person name="Obokata J."/>
            <person name="Shigenobu S."/>
        </authorList>
    </citation>
    <scope>NUCLEOTIDE SEQUENCE [LARGE SCALE GENOMIC DNA]</scope>
</reference>
<protein>
    <submittedName>
        <fullName evidence="1">Uncharacterized protein</fullName>
    </submittedName>
</protein>
<organism evidence="1 2">
    <name type="scientific">Plakobranchus ocellatus</name>
    <dbReference type="NCBI Taxonomy" id="259542"/>
    <lineage>
        <taxon>Eukaryota</taxon>
        <taxon>Metazoa</taxon>
        <taxon>Spiralia</taxon>
        <taxon>Lophotrochozoa</taxon>
        <taxon>Mollusca</taxon>
        <taxon>Gastropoda</taxon>
        <taxon>Heterobranchia</taxon>
        <taxon>Euthyneura</taxon>
        <taxon>Panpulmonata</taxon>
        <taxon>Sacoglossa</taxon>
        <taxon>Placobranchoidea</taxon>
        <taxon>Plakobranchidae</taxon>
        <taxon>Plakobranchus</taxon>
    </lineage>
</organism>